<organism evidence="1 2">
    <name type="scientific">Nocardioides agariphilus</name>
    <dbReference type="NCBI Taxonomy" id="433664"/>
    <lineage>
        <taxon>Bacteria</taxon>
        <taxon>Bacillati</taxon>
        <taxon>Actinomycetota</taxon>
        <taxon>Actinomycetes</taxon>
        <taxon>Propionibacteriales</taxon>
        <taxon>Nocardioidaceae</taxon>
        <taxon>Nocardioides</taxon>
    </lineage>
</organism>
<gene>
    <name evidence="1" type="ORF">ISU10_17490</name>
</gene>
<protein>
    <submittedName>
        <fullName evidence="1">Uncharacterized protein</fullName>
    </submittedName>
</protein>
<dbReference type="RefSeq" id="WP_194697708.1">
    <property type="nucleotide sequence ID" value="NZ_JADKPO010000027.1"/>
</dbReference>
<reference evidence="1" key="1">
    <citation type="submission" date="2020-11" db="EMBL/GenBank/DDBJ databases">
        <title>Nocardioides cynanchi sp. nov., isolated from soil of rhizosphere of Cynanchum wilfordii.</title>
        <authorList>
            <person name="Lee J.-S."/>
            <person name="Suh M.K."/>
            <person name="Kim J.-S."/>
        </authorList>
    </citation>
    <scope>NUCLEOTIDE SEQUENCE</scope>
    <source>
        <strain evidence="1">KCTC 19276</strain>
    </source>
</reference>
<evidence type="ECO:0000313" key="2">
    <source>
        <dbReference type="Proteomes" id="UP000660668"/>
    </source>
</evidence>
<dbReference type="AlphaFoldDB" id="A0A930VL78"/>
<sequence length="57" mass="6236">MYANQTTSTSVVEDPVLHLIEWHSGAKSSRPSDPTPSLDDEVAVEAALMEWHTNAGR</sequence>
<keyword evidence="2" id="KW-1185">Reference proteome</keyword>
<proteinExistence type="predicted"/>
<dbReference type="Proteomes" id="UP000660668">
    <property type="component" value="Unassembled WGS sequence"/>
</dbReference>
<accession>A0A930VL78</accession>
<name>A0A930VL78_9ACTN</name>
<comment type="caution">
    <text evidence="1">The sequence shown here is derived from an EMBL/GenBank/DDBJ whole genome shotgun (WGS) entry which is preliminary data.</text>
</comment>
<evidence type="ECO:0000313" key="1">
    <source>
        <dbReference type="EMBL" id="MBF4769564.1"/>
    </source>
</evidence>
<dbReference type="EMBL" id="JADKPO010000027">
    <property type="protein sequence ID" value="MBF4769564.1"/>
    <property type="molecule type" value="Genomic_DNA"/>
</dbReference>